<evidence type="ECO:0000256" key="1">
    <source>
        <dbReference type="SAM" id="MobiDB-lite"/>
    </source>
</evidence>
<dbReference type="AlphaFoldDB" id="A0A9P8C1J8"/>
<sequence>MARTRRATRATSGGPAARGSQKTLAFTHGKVTKPSTPLPGKPVASSKLAMEIDAGDIDSDAARVASEPTAPEHAGLDIPRVSRSAEAEKARRVTDAQVQAYWRAREDDRLAPRVHQGDLRVEEKILRLWDMSSQYGPCIGTPRLNRWLRAHNLGLNPPIEVLAVLLKEERGNSKVERAHVDELMSNKLGGVEAEGGAWER</sequence>
<proteinExistence type="predicted"/>
<dbReference type="Proteomes" id="UP000824998">
    <property type="component" value="Unassembled WGS sequence"/>
</dbReference>
<feature type="compositionally biased region" description="Low complexity" evidence="1">
    <location>
        <begin position="9"/>
        <end position="20"/>
    </location>
</feature>
<dbReference type="PANTHER" id="PTHR14303:SF0">
    <property type="entry name" value="DNA POLYMERASE DELTA SUBUNIT 4"/>
    <property type="match status" value="1"/>
</dbReference>
<dbReference type="Pfam" id="PF04081">
    <property type="entry name" value="DNA_pol_delta_4"/>
    <property type="match status" value="1"/>
</dbReference>
<comment type="caution">
    <text evidence="2">The sequence shown here is derived from an EMBL/GenBank/DDBJ whole genome shotgun (WGS) entry which is preliminary data.</text>
</comment>
<dbReference type="EMBL" id="MU251677">
    <property type="protein sequence ID" value="KAG9230384.1"/>
    <property type="molecule type" value="Genomic_DNA"/>
</dbReference>
<dbReference type="GO" id="GO:0006261">
    <property type="term" value="P:DNA-templated DNA replication"/>
    <property type="evidence" value="ECO:0007669"/>
    <property type="project" value="TreeGrafter"/>
</dbReference>
<accession>A0A9P8C1J8</accession>
<dbReference type="GO" id="GO:0003887">
    <property type="term" value="F:DNA-directed DNA polymerase activity"/>
    <property type="evidence" value="ECO:0007669"/>
    <property type="project" value="TreeGrafter"/>
</dbReference>
<evidence type="ECO:0000313" key="3">
    <source>
        <dbReference type="Proteomes" id="UP000824998"/>
    </source>
</evidence>
<organism evidence="2 3">
    <name type="scientific">Amylocarpus encephaloides</name>
    <dbReference type="NCBI Taxonomy" id="45428"/>
    <lineage>
        <taxon>Eukaryota</taxon>
        <taxon>Fungi</taxon>
        <taxon>Dikarya</taxon>
        <taxon>Ascomycota</taxon>
        <taxon>Pezizomycotina</taxon>
        <taxon>Leotiomycetes</taxon>
        <taxon>Helotiales</taxon>
        <taxon>Helotiales incertae sedis</taxon>
        <taxon>Amylocarpus</taxon>
    </lineage>
</organism>
<keyword evidence="3" id="KW-1185">Reference proteome</keyword>
<protein>
    <submittedName>
        <fullName evidence="2">DNA polymerase delta subunit 4</fullName>
    </submittedName>
</protein>
<gene>
    <name evidence="2" type="ORF">BJ875DRAFT_488018</name>
</gene>
<feature type="region of interest" description="Disordered" evidence="1">
    <location>
        <begin position="1"/>
        <end position="44"/>
    </location>
</feature>
<name>A0A9P8C1J8_9HELO</name>
<evidence type="ECO:0000313" key="2">
    <source>
        <dbReference type="EMBL" id="KAG9230384.1"/>
    </source>
</evidence>
<dbReference type="GO" id="GO:0000731">
    <property type="term" value="P:DNA synthesis involved in DNA repair"/>
    <property type="evidence" value="ECO:0007669"/>
    <property type="project" value="InterPro"/>
</dbReference>
<dbReference type="OrthoDB" id="337486at2759"/>
<dbReference type="GO" id="GO:0043625">
    <property type="term" value="C:delta DNA polymerase complex"/>
    <property type="evidence" value="ECO:0007669"/>
    <property type="project" value="TreeGrafter"/>
</dbReference>
<dbReference type="InterPro" id="IPR007218">
    <property type="entry name" value="DNA_pol_delta_4"/>
</dbReference>
<reference evidence="2" key="1">
    <citation type="journal article" date="2021" name="IMA Fungus">
        <title>Genomic characterization of three marine fungi, including Emericellopsis atlantica sp. nov. with signatures of a generalist lifestyle and marine biomass degradation.</title>
        <authorList>
            <person name="Hagestad O.C."/>
            <person name="Hou L."/>
            <person name="Andersen J.H."/>
            <person name="Hansen E.H."/>
            <person name="Altermark B."/>
            <person name="Li C."/>
            <person name="Kuhnert E."/>
            <person name="Cox R.J."/>
            <person name="Crous P.W."/>
            <person name="Spatafora J.W."/>
            <person name="Lail K."/>
            <person name="Amirebrahimi M."/>
            <person name="Lipzen A."/>
            <person name="Pangilinan J."/>
            <person name="Andreopoulos W."/>
            <person name="Hayes R.D."/>
            <person name="Ng V."/>
            <person name="Grigoriev I.V."/>
            <person name="Jackson S.A."/>
            <person name="Sutton T.D.S."/>
            <person name="Dobson A.D.W."/>
            <person name="Rama T."/>
        </authorList>
    </citation>
    <scope>NUCLEOTIDE SEQUENCE</scope>
    <source>
        <strain evidence="2">TRa018bII</strain>
    </source>
</reference>
<dbReference type="PANTHER" id="PTHR14303">
    <property type="entry name" value="DNA POLYMERASE DELTA SUBUNIT 4"/>
    <property type="match status" value="1"/>
</dbReference>